<protein>
    <recommendedName>
        <fullName evidence="3">tRNA threonylcarbamoyladenosine biosynthesis protein TsaE</fullName>
    </recommendedName>
    <alternativeName>
        <fullName evidence="10">t(6)A37 threonylcarbamoyladenosine biosynthesis protein TsaE</fullName>
    </alternativeName>
</protein>
<evidence type="ECO:0000256" key="5">
    <source>
        <dbReference type="ARBA" id="ARBA00022694"/>
    </source>
</evidence>
<dbReference type="Gene3D" id="3.40.50.300">
    <property type="entry name" value="P-loop containing nucleotide triphosphate hydrolases"/>
    <property type="match status" value="1"/>
</dbReference>
<sequence>MIYLKNEEITYKFGKKLGNLLGANDVVTLNGDLGAGKTTMTKAIAKSLGIEDSITSPTFTIVQEYEDGRLPLYHFDVYRIADPEEMYYIGFDEYLAKGGVVIIEWAQIIRDVLPNERLDIELHYSEDGGRVAILTAYGERYENIIEELIKDEDFRN</sequence>
<dbReference type="NCBIfam" id="TIGR00150">
    <property type="entry name" value="T6A_YjeE"/>
    <property type="match status" value="1"/>
</dbReference>
<dbReference type="PANTHER" id="PTHR33540:SF2">
    <property type="entry name" value="TRNA THREONYLCARBAMOYLADENOSINE BIOSYNTHESIS PROTEIN TSAE"/>
    <property type="match status" value="1"/>
</dbReference>
<keyword evidence="7" id="KW-0547">Nucleotide-binding</keyword>
<name>A0ABS4KIW7_9FIRM</name>
<comment type="similarity">
    <text evidence="2">Belongs to the TsaE family.</text>
</comment>
<evidence type="ECO:0000256" key="1">
    <source>
        <dbReference type="ARBA" id="ARBA00004496"/>
    </source>
</evidence>
<accession>A0ABS4KIW7</accession>
<evidence type="ECO:0000256" key="3">
    <source>
        <dbReference type="ARBA" id="ARBA00019010"/>
    </source>
</evidence>
<evidence type="ECO:0000256" key="7">
    <source>
        <dbReference type="ARBA" id="ARBA00022741"/>
    </source>
</evidence>
<evidence type="ECO:0000256" key="10">
    <source>
        <dbReference type="ARBA" id="ARBA00032441"/>
    </source>
</evidence>
<dbReference type="SUPFAM" id="SSF52540">
    <property type="entry name" value="P-loop containing nucleoside triphosphate hydrolases"/>
    <property type="match status" value="1"/>
</dbReference>
<evidence type="ECO:0000256" key="9">
    <source>
        <dbReference type="ARBA" id="ARBA00022842"/>
    </source>
</evidence>
<dbReference type="RefSeq" id="WP_209660801.1">
    <property type="nucleotide sequence ID" value="NZ_JAGGLI010000015.1"/>
</dbReference>
<dbReference type="EMBL" id="JAGGLI010000015">
    <property type="protein sequence ID" value="MBP2027738.1"/>
    <property type="molecule type" value="Genomic_DNA"/>
</dbReference>
<keyword evidence="6" id="KW-0479">Metal-binding</keyword>
<dbReference type="InterPro" id="IPR027417">
    <property type="entry name" value="P-loop_NTPase"/>
</dbReference>
<keyword evidence="4" id="KW-0963">Cytoplasm</keyword>
<organism evidence="11 12">
    <name type="scientific">Acetoanaerobium pronyense</name>
    <dbReference type="NCBI Taxonomy" id="1482736"/>
    <lineage>
        <taxon>Bacteria</taxon>
        <taxon>Bacillati</taxon>
        <taxon>Bacillota</taxon>
        <taxon>Clostridia</taxon>
        <taxon>Peptostreptococcales</taxon>
        <taxon>Filifactoraceae</taxon>
        <taxon>Acetoanaerobium</taxon>
    </lineage>
</organism>
<comment type="subcellular location">
    <subcellularLocation>
        <location evidence="1">Cytoplasm</location>
    </subcellularLocation>
</comment>
<dbReference type="Pfam" id="PF02367">
    <property type="entry name" value="TsaE"/>
    <property type="match status" value="1"/>
</dbReference>
<gene>
    <name evidence="11" type="ORF">J2Z35_001536</name>
</gene>
<comment type="caution">
    <text evidence="11">The sequence shown here is derived from an EMBL/GenBank/DDBJ whole genome shotgun (WGS) entry which is preliminary data.</text>
</comment>
<dbReference type="Proteomes" id="UP001314903">
    <property type="component" value="Unassembled WGS sequence"/>
</dbReference>
<dbReference type="InterPro" id="IPR003442">
    <property type="entry name" value="T6A_TsaE"/>
</dbReference>
<evidence type="ECO:0000256" key="2">
    <source>
        <dbReference type="ARBA" id="ARBA00007599"/>
    </source>
</evidence>
<reference evidence="11 12" key="1">
    <citation type="submission" date="2021-03" db="EMBL/GenBank/DDBJ databases">
        <title>Genomic Encyclopedia of Type Strains, Phase IV (KMG-IV): sequencing the most valuable type-strain genomes for metagenomic binning, comparative biology and taxonomic classification.</title>
        <authorList>
            <person name="Goeker M."/>
        </authorList>
    </citation>
    <scope>NUCLEOTIDE SEQUENCE [LARGE SCALE GENOMIC DNA]</scope>
    <source>
        <strain evidence="11 12">DSM 27512</strain>
    </source>
</reference>
<keyword evidence="8" id="KW-0067">ATP-binding</keyword>
<dbReference type="PANTHER" id="PTHR33540">
    <property type="entry name" value="TRNA THREONYLCARBAMOYLADENOSINE BIOSYNTHESIS PROTEIN TSAE"/>
    <property type="match status" value="1"/>
</dbReference>
<evidence type="ECO:0000313" key="11">
    <source>
        <dbReference type="EMBL" id="MBP2027738.1"/>
    </source>
</evidence>
<keyword evidence="9" id="KW-0460">Magnesium</keyword>
<evidence type="ECO:0000256" key="6">
    <source>
        <dbReference type="ARBA" id="ARBA00022723"/>
    </source>
</evidence>
<evidence type="ECO:0000256" key="4">
    <source>
        <dbReference type="ARBA" id="ARBA00022490"/>
    </source>
</evidence>
<evidence type="ECO:0000256" key="8">
    <source>
        <dbReference type="ARBA" id="ARBA00022840"/>
    </source>
</evidence>
<evidence type="ECO:0000313" key="12">
    <source>
        <dbReference type="Proteomes" id="UP001314903"/>
    </source>
</evidence>
<keyword evidence="5" id="KW-0819">tRNA processing</keyword>
<proteinExistence type="inferred from homology"/>
<keyword evidence="12" id="KW-1185">Reference proteome</keyword>